<evidence type="ECO:0000259" key="1">
    <source>
        <dbReference type="Pfam" id="PF01345"/>
    </source>
</evidence>
<keyword evidence="3" id="KW-1185">Reference proteome</keyword>
<organism evidence="2 3">
    <name type="scientific">Halolamina salifodinae</name>
    <dbReference type="NCBI Taxonomy" id="1202767"/>
    <lineage>
        <taxon>Archaea</taxon>
        <taxon>Methanobacteriati</taxon>
        <taxon>Methanobacteriota</taxon>
        <taxon>Stenosarchaea group</taxon>
        <taxon>Halobacteria</taxon>
        <taxon>Halobacteriales</taxon>
        <taxon>Haloferacaceae</taxon>
    </lineage>
</organism>
<dbReference type="RefSeq" id="WP_209490728.1">
    <property type="nucleotide sequence ID" value="NZ_JAGGLC010000001.1"/>
</dbReference>
<dbReference type="OrthoDB" id="313264at2157"/>
<evidence type="ECO:0000313" key="3">
    <source>
        <dbReference type="Proteomes" id="UP000823736"/>
    </source>
</evidence>
<dbReference type="InterPro" id="IPR001434">
    <property type="entry name" value="OmcB-like_DUF11"/>
</dbReference>
<dbReference type="AlphaFoldDB" id="A0A8T4GY18"/>
<evidence type="ECO:0000313" key="2">
    <source>
        <dbReference type="EMBL" id="MBP1986444.1"/>
    </source>
</evidence>
<feature type="domain" description="DUF11" evidence="1">
    <location>
        <begin position="147"/>
        <end position="245"/>
    </location>
</feature>
<accession>A0A8T4GY18</accession>
<dbReference type="Pfam" id="PF01345">
    <property type="entry name" value="DUF11"/>
    <property type="match status" value="1"/>
</dbReference>
<dbReference type="SUPFAM" id="SSF49464">
    <property type="entry name" value="Carboxypeptidase regulatory domain-like"/>
    <property type="match status" value="1"/>
</dbReference>
<dbReference type="EMBL" id="JAGGLC010000001">
    <property type="protein sequence ID" value="MBP1986444.1"/>
    <property type="molecule type" value="Genomic_DNA"/>
</dbReference>
<gene>
    <name evidence="2" type="ORF">J2753_000917</name>
</gene>
<protein>
    <recommendedName>
        <fullName evidence="1">DUF11 domain-containing protein</fullName>
    </recommendedName>
</protein>
<dbReference type="Proteomes" id="UP000823736">
    <property type="component" value="Unassembled WGS sequence"/>
</dbReference>
<comment type="caution">
    <text evidence="2">The sequence shown here is derived from an EMBL/GenBank/DDBJ whole genome shotgun (WGS) entry which is preliminary data.</text>
</comment>
<name>A0A8T4GY18_9EURY</name>
<reference evidence="2" key="1">
    <citation type="submission" date="2021-03" db="EMBL/GenBank/DDBJ databases">
        <title>Genomic Encyclopedia of Type Strains, Phase IV (KMG-IV): sequencing the most valuable type-strain genomes for metagenomic binning, comparative biology and taxonomic classification.</title>
        <authorList>
            <person name="Goeker M."/>
        </authorList>
    </citation>
    <scope>NUCLEOTIDE SEQUENCE</scope>
    <source>
        <strain evidence="2">DSM 26232</strain>
    </source>
</reference>
<sequence length="284" mass="29305">MRPFLLAVLLTLLVAPAAGAAAPDAAAPDRPAIQSETTLTGTVSYLNGTAVPNATVLVGSEARLANASESELHELAADPPDNVVTATTNESGGYEMTVGSGVNAETVVAVAADGASRPRNYVAGELDLTIRTTTALSFESPTVPAEPGGRAEIPFTLEHTGEQAVEGLSLSLTTPQGWNFVSASSETGTFHEDNRTFTWGTVEPGETVEASFRIFVAIGSINDSAQTYELTTFSGSDTHPVTSSAKVRVRYPTEATQTEIPGFGLPAALVALTGLAGAALARRD</sequence>
<proteinExistence type="predicted"/>
<dbReference type="InterPro" id="IPR008969">
    <property type="entry name" value="CarboxyPept-like_regulatory"/>
</dbReference>